<reference evidence="3" key="2">
    <citation type="submission" date="2014-07" db="EMBL/GenBank/DDBJ databases">
        <authorList>
            <person name="Hull J."/>
        </authorList>
    </citation>
    <scope>NUCLEOTIDE SEQUENCE</scope>
</reference>
<evidence type="ECO:0000313" key="3">
    <source>
        <dbReference type="EMBL" id="JAG03158.1"/>
    </source>
</evidence>
<feature type="compositionally biased region" description="Low complexity" evidence="1">
    <location>
        <begin position="88"/>
        <end position="113"/>
    </location>
</feature>
<feature type="compositionally biased region" description="Polar residues" evidence="1">
    <location>
        <begin position="57"/>
        <end position="66"/>
    </location>
</feature>
<name>A0A0A9W9J2_LYGHE</name>
<feature type="signal peptide" evidence="2">
    <location>
        <begin position="1"/>
        <end position="24"/>
    </location>
</feature>
<sequence>AIIANMESFKLCIVSFALLALACGAPSDAPTDAPSAEVQSAEGTVPPTESAALVESVNPSGDTTQEAPAANLEETTVKEEKAAEMNASEEPATAEKASEPAAAPEKMQEAAPESNEKAPENAEKAAN</sequence>
<reference evidence="3" key="1">
    <citation type="journal article" date="2014" name="PLoS ONE">
        <title>Transcriptome-Based Identification of ABC Transporters in the Western Tarnished Plant Bug Lygus hesperus.</title>
        <authorList>
            <person name="Hull J.J."/>
            <person name="Chaney K."/>
            <person name="Geib S.M."/>
            <person name="Fabrick J.A."/>
            <person name="Brent C.S."/>
            <person name="Walsh D."/>
            <person name="Lavine L.C."/>
        </authorList>
    </citation>
    <scope>NUCLEOTIDE SEQUENCE</scope>
</reference>
<dbReference type="EMBL" id="GBHO01040446">
    <property type="protein sequence ID" value="JAG03158.1"/>
    <property type="molecule type" value="Transcribed_RNA"/>
</dbReference>
<dbReference type="AlphaFoldDB" id="A0A0A9W9J2"/>
<feature type="compositionally biased region" description="Basic and acidic residues" evidence="1">
    <location>
        <begin position="114"/>
        <end position="127"/>
    </location>
</feature>
<keyword evidence="2" id="KW-0732">Signal</keyword>
<feature type="non-terminal residue" evidence="3">
    <location>
        <position position="1"/>
    </location>
</feature>
<evidence type="ECO:0000256" key="1">
    <source>
        <dbReference type="SAM" id="MobiDB-lite"/>
    </source>
</evidence>
<gene>
    <name evidence="3" type="primary">RP1L1</name>
    <name evidence="3" type="ORF">CM83_15725</name>
</gene>
<protein>
    <submittedName>
        <fullName evidence="3">Retinitis pigmentosa 1-like 1 protein</fullName>
    </submittedName>
</protein>
<evidence type="ECO:0000256" key="2">
    <source>
        <dbReference type="SAM" id="SignalP"/>
    </source>
</evidence>
<organism evidence="3">
    <name type="scientific">Lygus hesperus</name>
    <name type="common">Western plant bug</name>
    <dbReference type="NCBI Taxonomy" id="30085"/>
    <lineage>
        <taxon>Eukaryota</taxon>
        <taxon>Metazoa</taxon>
        <taxon>Ecdysozoa</taxon>
        <taxon>Arthropoda</taxon>
        <taxon>Hexapoda</taxon>
        <taxon>Insecta</taxon>
        <taxon>Pterygota</taxon>
        <taxon>Neoptera</taxon>
        <taxon>Paraneoptera</taxon>
        <taxon>Hemiptera</taxon>
        <taxon>Heteroptera</taxon>
        <taxon>Panheteroptera</taxon>
        <taxon>Cimicomorpha</taxon>
        <taxon>Miridae</taxon>
        <taxon>Mirini</taxon>
        <taxon>Lygus</taxon>
    </lineage>
</organism>
<feature type="compositionally biased region" description="Low complexity" evidence="1">
    <location>
        <begin position="25"/>
        <end position="36"/>
    </location>
</feature>
<proteinExistence type="predicted"/>
<feature type="chain" id="PRO_5002070638" evidence="2">
    <location>
        <begin position="25"/>
        <end position="127"/>
    </location>
</feature>
<feature type="region of interest" description="Disordered" evidence="1">
    <location>
        <begin position="25"/>
        <end position="127"/>
    </location>
</feature>
<accession>A0A0A9W9J2</accession>